<feature type="region of interest" description="Disordered" evidence="10">
    <location>
        <begin position="1"/>
        <end position="23"/>
    </location>
</feature>
<evidence type="ECO:0000256" key="2">
    <source>
        <dbReference type="ARBA" id="ARBA00007487"/>
    </source>
</evidence>
<dbReference type="EMBL" id="LRRQ01000040">
    <property type="protein sequence ID" value="OAM91094.1"/>
    <property type="molecule type" value="Genomic_DNA"/>
</dbReference>
<dbReference type="NCBIfam" id="NF004637">
    <property type="entry name" value="PRK05986.1"/>
    <property type="match status" value="1"/>
</dbReference>
<dbReference type="GO" id="GO:0009236">
    <property type="term" value="P:cobalamin biosynthetic process"/>
    <property type="evidence" value="ECO:0007669"/>
    <property type="project" value="InterPro"/>
</dbReference>
<accession>A0A178IMI1</accession>
<dbReference type="GO" id="GO:0008817">
    <property type="term" value="F:corrinoid adenosyltransferase activity"/>
    <property type="evidence" value="ECO:0007669"/>
    <property type="project" value="UniProtKB-EC"/>
</dbReference>
<dbReference type="AlphaFoldDB" id="A0A178IMI1"/>
<dbReference type="Gene3D" id="3.40.50.300">
    <property type="entry name" value="P-loop containing nucleotide triphosphate hydrolases"/>
    <property type="match status" value="1"/>
</dbReference>
<dbReference type="InterPro" id="IPR003724">
    <property type="entry name" value="CblAdoTrfase_CobA"/>
</dbReference>
<dbReference type="SUPFAM" id="SSF52540">
    <property type="entry name" value="P-loop containing nucleoside triphosphate hydrolases"/>
    <property type="match status" value="1"/>
</dbReference>
<evidence type="ECO:0000256" key="10">
    <source>
        <dbReference type="SAM" id="MobiDB-lite"/>
    </source>
</evidence>
<organism evidence="11 12">
    <name type="scientific">Termitidicoccus mucosus</name>
    <dbReference type="NCBI Taxonomy" id="1184151"/>
    <lineage>
        <taxon>Bacteria</taxon>
        <taxon>Pseudomonadati</taxon>
        <taxon>Verrucomicrobiota</taxon>
        <taxon>Opitutia</taxon>
        <taxon>Opitutales</taxon>
        <taxon>Opitutaceae</taxon>
        <taxon>Termitidicoccus</taxon>
    </lineage>
</organism>
<dbReference type="Pfam" id="PF02572">
    <property type="entry name" value="CobA_CobO_BtuR"/>
    <property type="match status" value="1"/>
</dbReference>
<protein>
    <recommendedName>
        <fullName evidence="3">corrinoid adenosyltransferase</fullName>
        <ecNumber evidence="3">2.5.1.17</ecNumber>
    </recommendedName>
    <alternativeName>
        <fullName evidence="5">Cob(II)alamin adenosyltransferase</fullName>
    </alternativeName>
    <alternativeName>
        <fullName evidence="7">Cob(II)yrinic acid a,c-diamide adenosyltransferase</fullName>
    </alternativeName>
    <alternativeName>
        <fullName evidence="6">Cobinamide/cobalamin adenosyltransferase</fullName>
    </alternativeName>
</protein>
<dbReference type="OrthoDB" id="9810309at2"/>
<evidence type="ECO:0000313" key="12">
    <source>
        <dbReference type="Proteomes" id="UP000078486"/>
    </source>
</evidence>
<dbReference type="NCBIfam" id="TIGR00708">
    <property type="entry name" value="cobA"/>
    <property type="match status" value="1"/>
</dbReference>
<comment type="catalytic activity">
    <reaction evidence="9">
        <text>2 cob(II)alamin + reduced [electron-transfer flavoprotein] + 2 ATP = 2 adenosylcob(III)alamin + 2 triphosphate + oxidized [electron-transfer flavoprotein] + 3 H(+)</text>
        <dbReference type="Rhea" id="RHEA:28671"/>
        <dbReference type="Rhea" id="RHEA-COMP:10685"/>
        <dbReference type="Rhea" id="RHEA-COMP:10686"/>
        <dbReference type="ChEBI" id="CHEBI:15378"/>
        <dbReference type="ChEBI" id="CHEBI:16304"/>
        <dbReference type="ChEBI" id="CHEBI:18036"/>
        <dbReference type="ChEBI" id="CHEBI:18408"/>
        <dbReference type="ChEBI" id="CHEBI:30616"/>
        <dbReference type="ChEBI" id="CHEBI:57692"/>
        <dbReference type="ChEBI" id="CHEBI:58307"/>
        <dbReference type="EC" id="2.5.1.17"/>
    </reaction>
</comment>
<sequence>MNDHPQPSSPSPARTDAEHREHMQTVQAQVRAAVQSAKDKRGLVMVHTGNGKGKTTAAFGMLARMLAHKRKCAVIQFIKSGKDAVARLLESPNLHWHHAGGGFTWDTQNRDSDIALCREGWRLALSYFADPEISFIHLDELNVVLDIGYLPKDEVLAALRAKRPDLHVVCTGRNAPPELIELADLVTEMREIKHPFNAGIQAQQGIEF</sequence>
<dbReference type="PIRSF" id="PIRSF015617">
    <property type="entry name" value="Adensltrnsf_CobA"/>
    <property type="match status" value="1"/>
</dbReference>
<comment type="pathway">
    <text evidence="1">Cofactor biosynthesis; adenosylcobalamin biosynthesis; adenosylcobalamin from cob(II)yrinate a,c-diamide: step 2/7.</text>
</comment>
<evidence type="ECO:0000256" key="9">
    <source>
        <dbReference type="ARBA" id="ARBA00048692"/>
    </source>
</evidence>
<reference evidence="11 12" key="1">
    <citation type="submission" date="2016-01" db="EMBL/GenBank/DDBJ databases">
        <title>High potential of lignocellulose degradation of a new Verrucomicrobia species.</title>
        <authorList>
            <person name="Wang Y."/>
            <person name="Shi Y."/>
            <person name="Qiu Z."/>
            <person name="Liu S."/>
            <person name="Yang H."/>
        </authorList>
    </citation>
    <scope>NUCLEOTIDE SEQUENCE [LARGE SCALE GENOMIC DNA]</scope>
    <source>
        <strain evidence="11 12">TSB47</strain>
    </source>
</reference>
<gene>
    <name evidence="11" type="ORF">AW736_04780</name>
</gene>
<dbReference type="PANTHER" id="PTHR46638:SF1">
    <property type="entry name" value="CORRINOID ADENOSYLTRANSFERASE"/>
    <property type="match status" value="1"/>
</dbReference>
<evidence type="ECO:0000256" key="5">
    <source>
        <dbReference type="ARBA" id="ARBA00031529"/>
    </source>
</evidence>
<keyword evidence="11" id="KW-0808">Transferase</keyword>
<dbReference type="Proteomes" id="UP000078486">
    <property type="component" value="Unassembled WGS sequence"/>
</dbReference>
<comment type="similarity">
    <text evidence="2">Belongs to the Cob(I)alamin adenosyltransferase family.</text>
</comment>
<comment type="catalytic activity">
    <reaction evidence="8">
        <text>2 cob(II)yrinate a,c diamide + reduced [electron-transfer flavoprotein] + 2 ATP = 2 adenosylcob(III)yrinate a,c-diamide + 2 triphosphate + oxidized [electron-transfer flavoprotein] + 3 H(+)</text>
        <dbReference type="Rhea" id="RHEA:11528"/>
        <dbReference type="Rhea" id="RHEA-COMP:10685"/>
        <dbReference type="Rhea" id="RHEA-COMP:10686"/>
        <dbReference type="ChEBI" id="CHEBI:15378"/>
        <dbReference type="ChEBI" id="CHEBI:18036"/>
        <dbReference type="ChEBI" id="CHEBI:30616"/>
        <dbReference type="ChEBI" id="CHEBI:57692"/>
        <dbReference type="ChEBI" id="CHEBI:58307"/>
        <dbReference type="ChEBI" id="CHEBI:58503"/>
        <dbReference type="ChEBI" id="CHEBI:58537"/>
        <dbReference type="EC" id="2.5.1.17"/>
    </reaction>
</comment>
<name>A0A178IMI1_9BACT</name>
<comment type="function">
    <text evidence="4">Required for both de novo synthesis of the corrin ring for the assimilation of exogenous corrinoids. Participates in the adenosylation of a variety of incomplete and complete corrinoids.</text>
</comment>
<dbReference type="CDD" id="cd00561">
    <property type="entry name" value="CobA_ACA"/>
    <property type="match status" value="1"/>
</dbReference>
<keyword evidence="12" id="KW-1185">Reference proteome</keyword>
<evidence type="ECO:0000256" key="4">
    <source>
        <dbReference type="ARBA" id="ARBA00024929"/>
    </source>
</evidence>
<proteinExistence type="inferred from homology"/>
<dbReference type="STRING" id="1184151.AW736_04780"/>
<comment type="caution">
    <text evidence="11">The sequence shown here is derived from an EMBL/GenBank/DDBJ whole genome shotgun (WGS) entry which is preliminary data.</text>
</comment>
<evidence type="ECO:0000256" key="1">
    <source>
        <dbReference type="ARBA" id="ARBA00005121"/>
    </source>
</evidence>
<dbReference type="EC" id="2.5.1.17" evidence="3"/>
<evidence type="ECO:0000256" key="6">
    <source>
        <dbReference type="ARBA" id="ARBA00033334"/>
    </source>
</evidence>
<dbReference type="PANTHER" id="PTHR46638">
    <property type="entry name" value="CORRINOID ADENOSYLTRANSFERASE"/>
    <property type="match status" value="1"/>
</dbReference>
<dbReference type="RefSeq" id="WP_068769086.1">
    <property type="nucleotide sequence ID" value="NZ_CP109796.1"/>
</dbReference>
<dbReference type="InterPro" id="IPR027417">
    <property type="entry name" value="P-loop_NTPase"/>
</dbReference>
<evidence type="ECO:0000313" key="11">
    <source>
        <dbReference type="EMBL" id="OAM91094.1"/>
    </source>
</evidence>
<dbReference type="GO" id="GO:0005524">
    <property type="term" value="F:ATP binding"/>
    <property type="evidence" value="ECO:0007669"/>
    <property type="project" value="InterPro"/>
</dbReference>
<evidence type="ECO:0000256" key="7">
    <source>
        <dbReference type="ARBA" id="ARBA00033354"/>
    </source>
</evidence>
<evidence type="ECO:0000256" key="3">
    <source>
        <dbReference type="ARBA" id="ARBA00012454"/>
    </source>
</evidence>
<evidence type="ECO:0000256" key="8">
    <source>
        <dbReference type="ARBA" id="ARBA00048555"/>
    </source>
</evidence>